<proteinExistence type="predicted"/>
<feature type="transmembrane region" description="Helical" evidence="1">
    <location>
        <begin position="74"/>
        <end position="93"/>
    </location>
</feature>
<feature type="transmembrane region" description="Helical" evidence="1">
    <location>
        <begin position="6"/>
        <end position="25"/>
    </location>
</feature>
<evidence type="ECO:0000313" key="3">
    <source>
        <dbReference type="Proteomes" id="UP000184080"/>
    </source>
</evidence>
<keyword evidence="1" id="KW-0472">Membrane</keyword>
<evidence type="ECO:0000313" key="2">
    <source>
        <dbReference type="EMBL" id="SHJ93684.1"/>
    </source>
</evidence>
<keyword evidence="3" id="KW-1185">Reference proteome</keyword>
<keyword evidence="1" id="KW-0812">Transmembrane</keyword>
<sequence length="95" mass="10935">MEEGKVIIFICLGILIGLNLIFFAYRLGQSKKNRPHNLTFKEINEMDDEEFINHLENYLKIKNDYSSTPLGKKASIKIAEVALVIGLMVTAFFRR</sequence>
<evidence type="ECO:0000256" key="1">
    <source>
        <dbReference type="SAM" id="Phobius"/>
    </source>
</evidence>
<dbReference type="Proteomes" id="UP000184080">
    <property type="component" value="Unassembled WGS sequence"/>
</dbReference>
<accession>A0A1M6NDJ1</accession>
<gene>
    <name evidence="2" type="ORF">SAMN05444401_0167</name>
</gene>
<organism evidence="2 3">
    <name type="scientific">Clostridium amylolyticum</name>
    <dbReference type="NCBI Taxonomy" id="1121298"/>
    <lineage>
        <taxon>Bacteria</taxon>
        <taxon>Bacillati</taxon>
        <taxon>Bacillota</taxon>
        <taxon>Clostridia</taxon>
        <taxon>Eubacteriales</taxon>
        <taxon>Clostridiaceae</taxon>
        <taxon>Clostridium</taxon>
    </lineage>
</organism>
<dbReference type="EMBL" id="FQZO01000011">
    <property type="protein sequence ID" value="SHJ93684.1"/>
    <property type="molecule type" value="Genomic_DNA"/>
</dbReference>
<name>A0A1M6NDJ1_9CLOT</name>
<keyword evidence="1" id="KW-1133">Transmembrane helix</keyword>
<dbReference type="AlphaFoldDB" id="A0A1M6NDJ1"/>
<reference evidence="2 3" key="1">
    <citation type="submission" date="2016-11" db="EMBL/GenBank/DDBJ databases">
        <authorList>
            <person name="Jaros S."/>
            <person name="Januszkiewicz K."/>
            <person name="Wedrychowicz H."/>
        </authorList>
    </citation>
    <scope>NUCLEOTIDE SEQUENCE [LARGE SCALE GENOMIC DNA]</scope>
    <source>
        <strain evidence="2 3">DSM 21864</strain>
    </source>
</reference>
<protein>
    <submittedName>
        <fullName evidence="2">Uncharacterized protein</fullName>
    </submittedName>
</protein>